<protein>
    <submittedName>
        <fullName evidence="3">Histidine kinase-like protein</fullName>
    </submittedName>
</protein>
<dbReference type="CDD" id="cd16936">
    <property type="entry name" value="HATPase_RsbW-like"/>
    <property type="match status" value="1"/>
</dbReference>
<keyword evidence="1" id="KW-0723">Serine/threonine-protein kinase</keyword>
<gene>
    <name evidence="3" type="ORF">CLV67_12744</name>
</gene>
<sequence length="120" mass="13036">MAYHQPDDLPRVRAFAQRRAEDLGMTADQVMSLVIAVSELVTNTLQHTSGGGRVRIWAENGQVTCDVIDHGPMRALGRRMPTPDAERGRGLAIVERLCGRVDAIAGDEGTIVRLGFAIGR</sequence>
<reference evidence="3 4" key="1">
    <citation type="submission" date="2018-03" db="EMBL/GenBank/DDBJ databases">
        <title>Genomic Encyclopedia of Archaeal and Bacterial Type Strains, Phase II (KMG-II): from individual species to whole genera.</title>
        <authorList>
            <person name="Goeker M."/>
        </authorList>
    </citation>
    <scope>NUCLEOTIDE SEQUENCE [LARGE SCALE GENOMIC DNA]</scope>
    <source>
        <strain evidence="3 4">DSM 43146</strain>
    </source>
</reference>
<dbReference type="InterPro" id="IPR003594">
    <property type="entry name" value="HATPase_dom"/>
</dbReference>
<dbReference type="GO" id="GO:0004674">
    <property type="term" value="F:protein serine/threonine kinase activity"/>
    <property type="evidence" value="ECO:0007669"/>
    <property type="project" value="UniProtKB-KW"/>
</dbReference>
<dbReference type="OrthoDB" id="3748385at2"/>
<dbReference type="SUPFAM" id="SSF55874">
    <property type="entry name" value="ATPase domain of HSP90 chaperone/DNA topoisomerase II/histidine kinase"/>
    <property type="match status" value="1"/>
</dbReference>
<dbReference type="EMBL" id="PVMZ01000027">
    <property type="protein sequence ID" value="PRX12621.1"/>
    <property type="molecule type" value="Genomic_DNA"/>
</dbReference>
<accession>A0A2T0JXB8</accession>
<comment type="caution">
    <text evidence="3">The sequence shown here is derived from an EMBL/GenBank/DDBJ whole genome shotgun (WGS) entry which is preliminary data.</text>
</comment>
<dbReference type="PANTHER" id="PTHR35526">
    <property type="entry name" value="ANTI-SIGMA-F FACTOR RSBW-RELATED"/>
    <property type="match status" value="1"/>
</dbReference>
<proteinExistence type="predicted"/>
<keyword evidence="3" id="KW-0808">Transferase</keyword>
<evidence type="ECO:0000313" key="3">
    <source>
        <dbReference type="EMBL" id="PRX12621.1"/>
    </source>
</evidence>
<dbReference type="InterPro" id="IPR036890">
    <property type="entry name" value="HATPase_C_sf"/>
</dbReference>
<dbReference type="RefSeq" id="WP_106329420.1">
    <property type="nucleotide sequence ID" value="NZ_BOMO01000152.1"/>
</dbReference>
<dbReference type="Gene3D" id="3.30.565.10">
    <property type="entry name" value="Histidine kinase-like ATPase, C-terminal domain"/>
    <property type="match status" value="1"/>
</dbReference>
<feature type="domain" description="Histidine kinase/HSP90-like ATPase" evidence="2">
    <location>
        <begin position="5"/>
        <end position="114"/>
    </location>
</feature>
<dbReference type="InterPro" id="IPR050267">
    <property type="entry name" value="Anti-sigma-factor_SerPK"/>
</dbReference>
<dbReference type="Pfam" id="PF13581">
    <property type="entry name" value="HATPase_c_2"/>
    <property type="match status" value="1"/>
</dbReference>
<name>A0A2T0JXB8_9ACTN</name>
<dbReference type="Proteomes" id="UP000239415">
    <property type="component" value="Unassembled WGS sequence"/>
</dbReference>
<dbReference type="AlphaFoldDB" id="A0A2T0JXB8"/>
<keyword evidence="3" id="KW-0418">Kinase</keyword>
<evidence type="ECO:0000259" key="2">
    <source>
        <dbReference type="Pfam" id="PF13581"/>
    </source>
</evidence>
<evidence type="ECO:0000313" key="4">
    <source>
        <dbReference type="Proteomes" id="UP000239415"/>
    </source>
</evidence>
<organism evidence="3 4">
    <name type="scientific">Actinoplanes italicus</name>
    <dbReference type="NCBI Taxonomy" id="113567"/>
    <lineage>
        <taxon>Bacteria</taxon>
        <taxon>Bacillati</taxon>
        <taxon>Actinomycetota</taxon>
        <taxon>Actinomycetes</taxon>
        <taxon>Micromonosporales</taxon>
        <taxon>Micromonosporaceae</taxon>
        <taxon>Actinoplanes</taxon>
    </lineage>
</organism>
<dbReference type="PANTHER" id="PTHR35526:SF3">
    <property type="entry name" value="ANTI-SIGMA-F FACTOR RSBW"/>
    <property type="match status" value="1"/>
</dbReference>
<keyword evidence="4" id="KW-1185">Reference proteome</keyword>
<evidence type="ECO:0000256" key="1">
    <source>
        <dbReference type="ARBA" id="ARBA00022527"/>
    </source>
</evidence>